<organism evidence="10 11">
    <name type="scientific">Populus tomentosa</name>
    <name type="common">Chinese white poplar</name>
    <dbReference type="NCBI Taxonomy" id="118781"/>
    <lineage>
        <taxon>Eukaryota</taxon>
        <taxon>Viridiplantae</taxon>
        <taxon>Streptophyta</taxon>
        <taxon>Embryophyta</taxon>
        <taxon>Tracheophyta</taxon>
        <taxon>Spermatophyta</taxon>
        <taxon>Magnoliopsida</taxon>
        <taxon>eudicotyledons</taxon>
        <taxon>Gunneridae</taxon>
        <taxon>Pentapetalae</taxon>
        <taxon>rosids</taxon>
        <taxon>fabids</taxon>
        <taxon>Malpighiales</taxon>
        <taxon>Salicaceae</taxon>
        <taxon>Saliceae</taxon>
        <taxon>Populus</taxon>
    </lineage>
</organism>
<feature type="region of interest" description="Disordered" evidence="8">
    <location>
        <begin position="441"/>
        <end position="471"/>
    </location>
</feature>
<keyword evidence="2" id="KW-0217">Developmental protein</keyword>
<dbReference type="Pfam" id="PF06136">
    <property type="entry name" value="SOK"/>
    <property type="match status" value="1"/>
</dbReference>
<evidence type="ECO:0000313" key="10">
    <source>
        <dbReference type="EMBL" id="KAG6737102.1"/>
    </source>
</evidence>
<dbReference type="InterPro" id="IPR048351">
    <property type="entry name" value="SOK_DIX"/>
</dbReference>
<evidence type="ECO:0000256" key="2">
    <source>
        <dbReference type="ARBA" id="ARBA00022473"/>
    </source>
</evidence>
<feature type="region of interest" description="Disordered" evidence="8">
    <location>
        <begin position="1"/>
        <end position="26"/>
    </location>
</feature>
<dbReference type="GO" id="GO:0005886">
    <property type="term" value="C:plasma membrane"/>
    <property type="evidence" value="ECO:0007669"/>
    <property type="project" value="UniProtKB-SubCell"/>
</dbReference>
<dbReference type="InterPro" id="IPR010369">
    <property type="entry name" value="SOK"/>
</dbReference>
<dbReference type="PANTHER" id="PTHR31083">
    <property type="entry name" value="UPSTREAM OF FLC PROTEIN (DUF966)"/>
    <property type="match status" value="1"/>
</dbReference>
<sequence length="471" mass="52359">MEKKERRSKRMEASSGIPPKSSGGAGGEVRRIHIIYFLSHNLGRFEHPHLIRVHHFNLNGVYLRDVKRWLADLRGKDMPKAFAWSYKRRYKNGYVWQDLLDDDLITPISDNEYVLKGSEIFVPPATPFGTTKSHLSSCPWKNYTVGSAYGEKKAADLLMKSENDSQVENTEVENKAQDHEQLPSPNQICDDTTPRKTTSSEISEESPVFSSEISTVTDDSIKEEEDACKPSNPLEEEQIDTKVEQYSSFYINFLGSKSKKNQKKRVENNSNIEKMGTPSSFSSLSSSTISSSQATFAKSKSYSSGTSKMLRNLMTCGAVDTNDAALVRQGQKCNSKNKPIEKPADQICEGEVLGGPARVFATPWNHQIQQHDIANARRSYDEARGSKKQPGGFGSPKVIPPAYKPVAAPICSRCGKSFRPEKLHSHMKSCRGLKALTKAASAYVEKTPSPSPSPSRISVDSKSENGYFLTK</sequence>
<evidence type="ECO:0000256" key="7">
    <source>
        <dbReference type="ARBA" id="ARBA00024211"/>
    </source>
</evidence>
<keyword evidence="4" id="KW-0132">Cell division</keyword>
<keyword evidence="11" id="KW-1185">Reference proteome</keyword>
<feature type="compositionally biased region" description="Polar residues" evidence="8">
    <location>
        <begin position="183"/>
        <end position="201"/>
    </location>
</feature>
<evidence type="ECO:0000256" key="5">
    <source>
        <dbReference type="ARBA" id="ARBA00023136"/>
    </source>
</evidence>
<comment type="caution">
    <text evidence="10">The sequence shown here is derived from an EMBL/GenBank/DDBJ whole genome shotgun (WGS) entry which is preliminary data.</text>
</comment>
<feature type="domain" description="SOSEKI DIX-like" evidence="9">
    <location>
        <begin position="33"/>
        <end position="121"/>
    </location>
</feature>
<comment type="subcellular location">
    <subcellularLocation>
        <location evidence="1">Cell membrane</location>
        <topology evidence="1">Peripheral membrane protein</topology>
        <orientation evidence="1">Cytoplasmic side</orientation>
    </subcellularLocation>
</comment>
<dbReference type="GO" id="GO:2000067">
    <property type="term" value="P:regulation of root morphogenesis"/>
    <property type="evidence" value="ECO:0007669"/>
    <property type="project" value="UniProtKB-ARBA"/>
</dbReference>
<evidence type="ECO:0000256" key="1">
    <source>
        <dbReference type="ARBA" id="ARBA00004413"/>
    </source>
</evidence>
<accession>A0A8X7XUM7</accession>
<evidence type="ECO:0000256" key="4">
    <source>
        <dbReference type="ARBA" id="ARBA00022618"/>
    </source>
</evidence>
<keyword evidence="3" id="KW-1003">Cell membrane</keyword>
<reference evidence="10" key="1">
    <citation type="journal article" date="2020" name="bioRxiv">
        <title>Hybrid origin of Populus tomentosa Carr. identified through genome sequencing and phylogenomic analysis.</title>
        <authorList>
            <person name="An X."/>
            <person name="Gao K."/>
            <person name="Chen Z."/>
            <person name="Li J."/>
            <person name="Yang X."/>
            <person name="Yang X."/>
            <person name="Zhou J."/>
            <person name="Guo T."/>
            <person name="Zhao T."/>
            <person name="Huang S."/>
            <person name="Miao D."/>
            <person name="Khan W.U."/>
            <person name="Rao P."/>
            <person name="Ye M."/>
            <person name="Lei B."/>
            <person name="Liao W."/>
            <person name="Wang J."/>
            <person name="Ji L."/>
            <person name="Li Y."/>
            <person name="Guo B."/>
            <person name="Mustafa N.S."/>
            <person name="Li S."/>
            <person name="Yun Q."/>
            <person name="Keller S.R."/>
            <person name="Mao J."/>
            <person name="Zhang R."/>
            <person name="Strauss S.H."/>
        </authorList>
    </citation>
    <scope>NUCLEOTIDE SEQUENCE</scope>
    <source>
        <strain evidence="10">GM15</strain>
        <tissue evidence="10">Leaf</tissue>
    </source>
</reference>
<dbReference type="AlphaFoldDB" id="A0A8X7XUM7"/>
<feature type="compositionally biased region" description="Polar residues" evidence="8">
    <location>
        <begin position="208"/>
        <end position="218"/>
    </location>
</feature>
<evidence type="ECO:0000256" key="8">
    <source>
        <dbReference type="SAM" id="MobiDB-lite"/>
    </source>
</evidence>
<dbReference type="Proteomes" id="UP000886885">
    <property type="component" value="Unassembled WGS sequence"/>
</dbReference>
<evidence type="ECO:0000256" key="3">
    <source>
        <dbReference type="ARBA" id="ARBA00022475"/>
    </source>
</evidence>
<dbReference type="GO" id="GO:0090708">
    <property type="term" value="P:specification of plant organ axis polarity"/>
    <property type="evidence" value="ECO:0007669"/>
    <property type="project" value="UniProtKB-ARBA"/>
</dbReference>
<evidence type="ECO:0000313" key="11">
    <source>
        <dbReference type="Proteomes" id="UP000886885"/>
    </source>
</evidence>
<dbReference type="GO" id="GO:0051302">
    <property type="term" value="P:regulation of cell division"/>
    <property type="evidence" value="ECO:0007669"/>
    <property type="project" value="UniProtKB-ARBA"/>
</dbReference>
<dbReference type="GO" id="GO:0051301">
    <property type="term" value="P:cell division"/>
    <property type="evidence" value="ECO:0007669"/>
    <property type="project" value="UniProtKB-KW"/>
</dbReference>
<name>A0A8X7XUM7_POPTO</name>
<evidence type="ECO:0000259" key="9">
    <source>
        <dbReference type="Pfam" id="PF06136"/>
    </source>
</evidence>
<keyword evidence="5" id="KW-0472">Membrane</keyword>
<dbReference type="PANTHER" id="PTHR31083:SF5">
    <property type="entry name" value="PROTEIN SOSEKI 1"/>
    <property type="match status" value="1"/>
</dbReference>
<protein>
    <recommendedName>
        <fullName evidence="9">SOSEKI DIX-like domain-containing protein</fullName>
    </recommendedName>
</protein>
<dbReference type="EMBL" id="JAAWWB010000191">
    <property type="protein sequence ID" value="KAG6737102.1"/>
    <property type="molecule type" value="Genomic_DNA"/>
</dbReference>
<proteinExistence type="inferred from homology"/>
<dbReference type="OrthoDB" id="1907705at2759"/>
<evidence type="ECO:0000256" key="6">
    <source>
        <dbReference type="ARBA" id="ARBA00023306"/>
    </source>
</evidence>
<feature type="region of interest" description="Disordered" evidence="8">
    <location>
        <begin position="260"/>
        <end position="286"/>
    </location>
</feature>
<keyword evidence="6" id="KW-0131">Cell cycle</keyword>
<feature type="compositionally biased region" description="Basic and acidic residues" evidence="8">
    <location>
        <begin position="172"/>
        <end position="181"/>
    </location>
</feature>
<dbReference type="GO" id="GO:0051258">
    <property type="term" value="P:protein polymerization"/>
    <property type="evidence" value="ECO:0007669"/>
    <property type="project" value="UniProtKB-ARBA"/>
</dbReference>
<gene>
    <name evidence="10" type="ORF">POTOM_059905</name>
</gene>
<feature type="region of interest" description="Disordered" evidence="8">
    <location>
        <begin position="164"/>
        <end position="235"/>
    </location>
</feature>
<comment type="similarity">
    <text evidence="7">Belongs to the SOSEKI family.</text>
</comment>